<evidence type="ECO:0000256" key="1">
    <source>
        <dbReference type="ARBA" id="ARBA00004236"/>
    </source>
</evidence>
<keyword evidence="4 6" id="KW-0808">Transferase</keyword>
<dbReference type="RefSeq" id="WP_344721089.1">
    <property type="nucleotide sequence ID" value="NZ_BAAAUS010000007.1"/>
</dbReference>
<evidence type="ECO:0000313" key="7">
    <source>
        <dbReference type="Proteomes" id="UP001597114"/>
    </source>
</evidence>
<dbReference type="EC" id="2.4.-.-" evidence="6"/>
<evidence type="ECO:0000313" key="6">
    <source>
        <dbReference type="EMBL" id="MFD1517529.1"/>
    </source>
</evidence>
<keyword evidence="7" id="KW-1185">Reference proteome</keyword>
<dbReference type="InterPro" id="IPR029044">
    <property type="entry name" value="Nucleotide-diphossugar_trans"/>
</dbReference>
<dbReference type="GO" id="GO:0016757">
    <property type="term" value="F:glycosyltransferase activity"/>
    <property type="evidence" value="ECO:0007669"/>
    <property type="project" value="UniProtKB-KW"/>
</dbReference>
<keyword evidence="2" id="KW-1003">Cell membrane</keyword>
<dbReference type="EMBL" id="JBHUCO010000009">
    <property type="protein sequence ID" value="MFD1517529.1"/>
    <property type="molecule type" value="Genomic_DNA"/>
</dbReference>
<dbReference type="SUPFAM" id="SSF53448">
    <property type="entry name" value="Nucleotide-diphospho-sugar transferases"/>
    <property type="match status" value="1"/>
</dbReference>
<evidence type="ECO:0000256" key="2">
    <source>
        <dbReference type="ARBA" id="ARBA00022475"/>
    </source>
</evidence>
<dbReference type="PANTHER" id="PTHR43646">
    <property type="entry name" value="GLYCOSYLTRANSFERASE"/>
    <property type="match status" value="1"/>
</dbReference>
<dbReference type="PANTHER" id="PTHR43646:SF2">
    <property type="entry name" value="GLYCOSYLTRANSFERASE 2-LIKE DOMAIN-CONTAINING PROTEIN"/>
    <property type="match status" value="1"/>
</dbReference>
<evidence type="ECO:0000256" key="5">
    <source>
        <dbReference type="ARBA" id="ARBA00023136"/>
    </source>
</evidence>
<dbReference type="Proteomes" id="UP001597114">
    <property type="component" value="Unassembled WGS sequence"/>
</dbReference>
<keyword evidence="3 6" id="KW-0328">Glycosyltransferase</keyword>
<sequence length="304" mass="32552">MNSRRRIVAVGVVVPARDEQERIGACLRSVRVAIDKLPRGITTAVTVVLDRCSDRTPALVDELVRHWPAATAVSIAATGVRQVLHPHGHCLSSMPSSITGGAADARRRGSRCADASVQQRHSVAGSGVGAVRDLGVRLTLERLRPQPLDATWLLHTDADTTVPPDWALAHLRHARAGACGVAGLADLRGGNRLSITAQRQYHALVSNGLDGDRHMHVYGANLGVRADAYVAVGGFPADGPGEDHGLWRRLDEAGYRLTCPTILRVRTSARLRGRAAGGLADLLRSLDSDRGAREPSTSRCRNCR</sequence>
<accession>A0ABW4EUB6</accession>
<evidence type="ECO:0000256" key="3">
    <source>
        <dbReference type="ARBA" id="ARBA00022676"/>
    </source>
</evidence>
<evidence type="ECO:0000256" key="4">
    <source>
        <dbReference type="ARBA" id="ARBA00022679"/>
    </source>
</evidence>
<keyword evidence="5" id="KW-0472">Membrane</keyword>
<proteinExistence type="predicted"/>
<protein>
    <submittedName>
        <fullName evidence="6">Glycosyltransferase</fullName>
        <ecNumber evidence="6">2.4.-.-</ecNumber>
    </submittedName>
</protein>
<dbReference type="Gene3D" id="3.90.550.10">
    <property type="entry name" value="Spore Coat Polysaccharide Biosynthesis Protein SpsA, Chain A"/>
    <property type="match status" value="1"/>
</dbReference>
<reference evidence="7" key="1">
    <citation type="journal article" date="2019" name="Int. J. Syst. Evol. Microbiol.">
        <title>The Global Catalogue of Microorganisms (GCM) 10K type strain sequencing project: providing services to taxonomists for standard genome sequencing and annotation.</title>
        <authorList>
            <consortium name="The Broad Institute Genomics Platform"/>
            <consortium name="The Broad Institute Genome Sequencing Center for Infectious Disease"/>
            <person name="Wu L."/>
            <person name="Ma J."/>
        </authorList>
    </citation>
    <scope>NUCLEOTIDE SEQUENCE [LARGE SCALE GENOMIC DNA]</scope>
    <source>
        <strain evidence="7">CCM 7043</strain>
    </source>
</reference>
<comment type="subcellular location">
    <subcellularLocation>
        <location evidence="1">Cell membrane</location>
    </subcellularLocation>
</comment>
<organism evidence="6 7">
    <name type="scientific">Pseudonocardia yunnanensis</name>
    <dbReference type="NCBI Taxonomy" id="58107"/>
    <lineage>
        <taxon>Bacteria</taxon>
        <taxon>Bacillati</taxon>
        <taxon>Actinomycetota</taxon>
        <taxon>Actinomycetes</taxon>
        <taxon>Pseudonocardiales</taxon>
        <taxon>Pseudonocardiaceae</taxon>
        <taxon>Pseudonocardia</taxon>
    </lineage>
</organism>
<gene>
    <name evidence="6" type="ORF">ACFSJD_08525</name>
</gene>
<name>A0ABW4EUB6_9PSEU</name>
<comment type="caution">
    <text evidence="6">The sequence shown here is derived from an EMBL/GenBank/DDBJ whole genome shotgun (WGS) entry which is preliminary data.</text>
</comment>